<proteinExistence type="predicted"/>
<comment type="caution">
    <text evidence="4">The sequence shown here is derived from an EMBL/GenBank/DDBJ whole genome shotgun (WGS) entry which is preliminary data.</text>
</comment>
<name>A0A938XRN8_9BACL</name>
<protein>
    <submittedName>
        <fullName evidence="4">PIG3 family NAD(P)H quinone oxidoreductase</fullName>
    </submittedName>
</protein>
<dbReference type="InterPro" id="IPR020843">
    <property type="entry name" value="ER"/>
</dbReference>
<evidence type="ECO:0000259" key="3">
    <source>
        <dbReference type="SMART" id="SM00829"/>
    </source>
</evidence>
<reference evidence="4" key="1">
    <citation type="submission" date="2021-01" db="EMBL/GenBank/DDBJ databases">
        <title>Genomic Encyclopedia of Type Strains, Phase IV (KMG-IV): sequencing the most valuable type-strain genomes for metagenomic binning, comparative biology and taxonomic classification.</title>
        <authorList>
            <person name="Goeker M."/>
        </authorList>
    </citation>
    <scope>NUCLEOTIDE SEQUENCE</scope>
    <source>
        <strain evidence="4">DSM 25523</strain>
    </source>
</reference>
<feature type="domain" description="Enoyl reductase (ER)" evidence="3">
    <location>
        <begin position="8"/>
        <end position="322"/>
    </location>
</feature>
<dbReference type="InterPro" id="IPR013154">
    <property type="entry name" value="ADH-like_N"/>
</dbReference>
<dbReference type="CDD" id="cd05276">
    <property type="entry name" value="p53_inducible_oxidoreductase"/>
    <property type="match status" value="1"/>
</dbReference>
<evidence type="ECO:0000256" key="2">
    <source>
        <dbReference type="ARBA" id="ARBA00023002"/>
    </source>
</evidence>
<evidence type="ECO:0000313" key="5">
    <source>
        <dbReference type="Proteomes" id="UP000717624"/>
    </source>
</evidence>
<dbReference type="InterPro" id="IPR013149">
    <property type="entry name" value="ADH-like_C"/>
</dbReference>
<dbReference type="Pfam" id="PF08240">
    <property type="entry name" value="ADH_N"/>
    <property type="match status" value="1"/>
</dbReference>
<dbReference type="InterPro" id="IPR011032">
    <property type="entry name" value="GroES-like_sf"/>
</dbReference>
<dbReference type="Proteomes" id="UP000717624">
    <property type="component" value="Unassembled WGS sequence"/>
</dbReference>
<keyword evidence="5" id="KW-1185">Reference proteome</keyword>
<organism evidence="4 5">
    <name type="scientific">Brevibacillus fulvus</name>
    <dbReference type="NCBI Taxonomy" id="1125967"/>
    <lineage>
        <taxon>Bacteria</taxon>
        <taxon>Bacillati</taxon>
        <taxon>Bacillota</taxon>
        <taxon>Bacilli</taxon>
        <taxon>Bacillales</taxon>
        <taxon>Paenibacillaceae</taxon>
        <taxon>Brevibacillus</taxon>
    </lineage>
</organism>
<sequence length="326" mass="35486">MKAVLIDEQTKRLFIGDWEEPVPESDQLLVSVRATALNRADLLQKRGLYPPPPGASPILGLEMAGVVEQVGASVTGWKPGDRVFALLPGGGYAERVVIPAAMAMRIPDSFTFEQAAAIPEVFLTAYLNLFQLGQLQAGQTVLIHAGASGVGTAAIQLAKEAGARSIITAGSQAKIDFCLQLGADFGLNYKEGPFGEKVQEITEQKGVNLILDFVGAPYFEQNLRSLATDGRLISIATMGGRKLEQVDLGMLMARRLQLIGSTLRSKPVQQKIELTQQFAAYAMPRFEQGRLKAIIDSVWDMRDANEAHQRMEENKNIGKIVLRINP</sequence>
<dbReference type="Gene3D" id="3.90.180.10">
    <property type="entry name" value="Medium-chain alcohol dehydrogenases, catalytic domain"/>
    <property type="match status" value="1"/>
</dbReference>
<dbReference type="Pfam" id="PF00107">
    <property type="entry name" value="ADH_zinc_N"/>
    <property type="match status" value="1"/>
</dbReference>
<keyword evidence="1" id="KW-0521">NADP</keyword>
<dbReference type="SUPFAM" id="SSF50129">
    <property type="entry name" value="GroES-like"/>
    <property type="match status" value="1"/>
</dbReference>
<evidence type="ECO:0000313" key="4">
    <source>
        <dbReference type="EMBL" id="MBM7589028.1"/>
    </source>
</evidence>
<gene>
    <name evidence="4" type="ORF">JOD01_000614</name>
</gene>
<evidence type="ECO:0000256" key="1">
    <source>
        <dbReference type="ARBA" id="ARBA00022857"/>
    </source>
</evidence>
<dbReference type="NCBIfam" id="TIGR02824">
    <property type="entry name" value="quinone_pig3"/>
    <property type="match status" value="1"/>
</dbReference>
<dbReference type="PANTHER" id="PTHR48106:SF18">
    <property type="entry name" value="QUINONE OXIDOREDUCTASE PIG3"/>
    <property type="match status" value="1"/>
</dbReference>
<dbReference type="InterPro" id="IPR014189">
    <property type="entry name" value="Quinone_OxRdtase_PIG3"/>
</dbReference>
<dbReference type="EMBL" id="JAFBEB010000001">
    <property type="protein sequence ID" value="MBM7589028.1"/>
    <property type="molecule type" value="Genomic_DNA"/>
</dbReference>
<dbReference type="InterPro" id="IPR036291">
    <property type="entry name" value="NAD(P)-bd_dom_sf"/>
</dbReference>
<accession>A0A938XRN8</accession>
<dbReference type="GO" id="GO:0070402">
    <property type="term" value="F:NADPH binding"/>
    <property type="evidence" value="ECO:0007669"/>
    <property type="project" value="TreeGrafter"/>
</dbReference>
<dbReference type="SUPFAM" id="SSF51735">
    <property type="entry name" value="NAD(P)-binding Rossmann-fold domains"/>
    <property type="match status" value="1"/>
</dbReference>
<keyword evidence="2" id="KW-0560">Oxidoreductase</keyword>
<dbReference type="SMART" id="SM00829">
    <property type="entry name" value="PKS_ER"/>
    <property type="match status" value="1"/>
</dbReference>
<dbReference type="AlphaFoldDB" id="A0A938XRN8"/>
<dbReference type="GO" id="GO:0016651">
    <property type="term" value="F:oxidoreductase activity, acting on NAD(P)H"/>
    <property type="evidence" value="ECO:0007669"/>
    <property type="project" value="TreeGrafter"/>
</dbReference>
<dbReference type="RefSeq" id="WP_204516726.1">
    <property type="nucleotide sequence ID" value="NZ_BAABIN010000009.1"/>
</dbReference>
<dbReference type="PANTHER" id="PTHR48106">
    <property type="entry name" value="QUINONE OXIDOREDUCTASE PIG3-RELATED"/>
    <property type="match status" value="1"/>
</dbReference>
<dbReference type="Gene3D" id="3.40.50.720">
    <property type="entry name" value="NAD(P)-binding Rossmann-like Domain"/>
    <property type="match status" value="1"/>
</dbReference>